<feature type="region of interest" description="Disordered" evidence="2">
    <location>
        <begin position="374"/>
        <end position="399"/>
    </location>
</feature>
<dbReference type="GeneID" id="108256074"/>
<comment type="similarity">
    <text evidence="1">Belongs to the FAM47 family.</text>
</comment>
<dbReference type="KEGG" id="ipu:108256074"/>
<evidence type="ECO:0000313" key="3">
    <source>
        <dbReference type="Proteomes" id="UP000221080"/>
    </source>
</evidence>
<dbReference type="OMA" id="VKYGAWY"/>
<dbReference type="PANTHER" id="PTHR46449">
    <property type="entry name" value="ZGC:158260"/>
    <property type="match status" value="1"/>
</dbReference>
<dbReference type="AlphaFoldDB" id="A0A2D0PSL6"/>
<keyword evidence="3" id="KW-1185">Reference proteome</keyword>
<dbReference type="Pfam" id="PF14642">
    <property type="entry name" value="FAM47"/>
    <property type="match status" value="1"/>
</dbReference>
<feature type="region of interest" description="Disordered" evidence="2">
    <location>
        <begin position="317"/>
        <end position="341"/>
    </location>
</feature>
<feature type="compositionally biased region" description="Polar residues" evidence="2">
    <location>
        <begin position="386"/>
        <end position="399"/>
    </location>
</feature>
<dbReference type="InterPro" id="IPR032743">
    <property type="entry name" value="FAM47"/>
</dbReference>
<evidence type="ECO:0000256" key="2">
    <source>
        <dbReference type="SAM" id="MobiDB-lite"/>
    </source>
</evidence>
<evidence type="ECO:0000256" key="1">
    <source>
        <dbReference type="ARBA" id="ARBA00005277"/>
    </source>
</evidence>
<reference evidence="4" key="2">
    <citation type="submission" date="2025-08" db="UniProtKB">
        <authorList>
            <consortium name="RefSeq"/>
        </authorList>
    </citation>
    <scope>IDENTIFICATION</scope>
    <source>
        <tissue evidence="4">Blood</tissue>
    </source>
</reference>
<dbReference type="GO" id="GO:0045815">
    <property type="term" value="P:transcription initiation-coupled chromatin remodeling"/>
    <property type="evidence" value="ECO:0007669"/>
    <property type="project" value="TreeGrafter"/>
</dbReference>
<evidence type="ECO:0000313" key="4">
    <source>
        <dbReference type="RefSeq" id="XP_017308080.1"/>
    </source>
</evidence>
<organism evidence="3 4">
    <name type="scientific">Ictalurus punctatus</name>
    <name type="common">Channel catfish</name>
    <name type="synonym">Silurus punctatus</name>
    <dbReference type="NCBI Taxonomy" id="7998"/>
    <lineage>
        <taxon>Eukaryota</taxon>
        <taxon>Metazoa</taxon>
        <taxon>Chordata</taxon>
        <taxon>Craniata</taxon>
        <taxon>Vertebrata</taxon>
        <taxon>Euteleostomi</taxon>
        <taxon>Actinopterygii</taxon>
        <taxon>Neopterygii</taxon>
        <taxon>Teleostei</taxon>
        <taxon>Ostariophysi</taxon>
        <taxon>Siluriformes</taxon>
        <taxon>Ictaluridae</taxon>
        <taxon>Ictalurus</taxon>
    </lineage>
</organism>
<dbReference type="GO" id="GO:0000785">
    <property type="term" value="C:chromatin"/>
    <property type="evidence" value="ECO:0007669"/>
    <property type="project" value="TreeGrafter"/>
</dbReference>
<sequence>MTDRKCQIGPSSTPVYPWYKERLRTKCLKDPVQKLKLSGALNGRGWRFLTAGLDDFRDGYPIPQAGTLTQPQHGTEAVIFGLSHKPEKSSRRRFTKEQVCFSKQNCLRQTRRRLVDAVEQSLSTHPFALYPHLGSGMAPELFNDVLSVLDPAMHVTIETPIQETLPEQTTESPNILISRQDEGKNSTQNPYKLKDAKEILLIKEDQMFSNKSLHSTCLDEEINKVTKLFCDWVTSLGEETNDIAESTILDLFASGCEKKPVLTFQAVGANEKPEELHKDYSHNLQLKDSELNKVYIPNKKTTYGAWYLNPKTWKKRPANEPLRDPSLTEDSEFEQQPTEKDEELKQIYGAQAFKQFIINKGLRVPRFLSSIFPEEEQENGTRETDATVSAPTRSGTAML</sequence>
<accession>A0A2D0PSL6</accession>
<gene>
    <name evidence="4" type="primary">zgc:158260</name>
</gene>
<dbReference type="Proteomes" id="UP000221080">
    <property type="component" value="Chromosome 22"/>
</dbReference>
<dbReference type="RefSeq" id="XP_017308080.1">
    <property type="nucleotide sequence ID" value="XM_017452591.3"/>
</dbReference>
<protein>
    <submittedName>
        <fullName evidence="4">Protein FAM47A</fullName>
    </submittedName>
</protein>
<dbReference type="PANTHER" id="PTHR46449:SF5">
    <property type="entry name" value="FAMILY WITH SEQUENCE SIMILARITY 47 MEMBER E"/>
    <property type="match status" value="1"/>
</dbReference>
<proteinExistence type="inferred from homology"/>
<dbReference type="CTD" id="100129583"/>
<name>A0A2D0PSL6_ICTPU</name>
<dbReference type="OrthoDB" id="6755972at2759"/>
<reference evidence="3" key="1">
    <citation type="journal article" date="2016" name="Nat. Commun.">
        <title>The channel catfish genome sequence provides insights into the evolution of scale formation in teleosts.</title>
        <authorList>
            <person name="Liu Z."/>
            <person name="Liu S."/>
            <person name="Yao J."/>
            <person name="Bao L."/>
            <person name="Zhang J."/>
            <person name="Li Y."/>
            <person name="Jiang C."/>
            <person name="Sun L."/>
            <person name="Wang R."/>
            <person name="Zhang Y."/>
            <person name="Zhou T."/>
            <person name="Zeng Q."/>
            <person name="Fu Q."/>
            <person name="Gao S."/>
            <person name="Li N."/>
            <person name="Koren S."/>
            <person name="Jiang Y."/>
            <person name="Zimin A."/>
            <person name="Xu P."/>
            <person name="Phillippy A.M."/>
            <person name="Geng X."/>
            <person name="Song L."/>
            <person name="Sun F."/>
            <person name="Li C."/>
            <person name="Wang X."/>
            <person name="Chen A."/>
            <person name="Jin Y."/>
            <person name="Yuan Z."/>
            <person name="Yang Y."/>
            <person name="Tan S."/>
            <person name="Peatman E."/>
            <person name="Lu J."/>
            <person name="Qin Z."/>
            <person name="Dunham R."/>
            <person name="Li Z."/>
            <person name="Sonstegard T."/>
            <person name="Feng J."/>
            <person name="Danzmann R.G."/>
            <person name="Schroeder S."/>
            <person name="Scheffler B."/>
            <person name="Duke M.V."/>
            <person name="Ballard L."/>
            <person name="Kucuktas H."/>
            <person name="Kaltenboeck L."/>
            <person name="Liu H."/>
            <person name="Armbruster J."/>
            <person name="Xie Y."/>
            <person name="Kirby M.L."/>
            <person name="Tian Y."/>
            <person name="Flanagan M.E."/>
            <person name="Mu W."/>
            <person name="Waldbieser G.C."/>
        </authorList>
    </citation>
    <scope>NUCLEOTIDE SEQUENCE [LARGE SCALE GENOMIC DNA]</scope>
    <source>
        <strain evidence="3">SDA103</strain>
    </source>
</reference>